<dbReference type="InterPro" id="IPR018163">
    <property type="entry name" value="Thr/Ala-tRNA-synth_IIc_edit"/>
</dbReference>
<dbReference type="Proteomes" id="UP000469424">
    <property type="component" value="Unassembled WGS sequence"/>
</dbReference>
<keyword evidence="3" id="KW-1185">Reference proteome</keyword>
<proteinExistence type="predicted"/>
<dbReference type="SUPFAM" id="SSF52540">
    <property type="entry name" value="P-loop containing nucleoside triphosphate hydrolases"/>
    <property type="match status" value="1"/>
</dbReference>
<protein>
    <submittedName>
        <fullName evidence="2">Nucleoside kinase</fullName>
    </submittedName>
</protein>
<dbReference type="InterPro" id="IPR003593">
    <property type="entry name" value="AAA+_ATPase"/>
</dbReference>
<dbReference type="Gene3D" id="3.40.50.300">
    <property type="entry name" value="P-loop containing nucleotide triphosphate hydrolases"/>
    <property type="match status" value="1"/>
</dbReference>
<name>A0A6N7XMT7_9FIRM</name>
<comment type="caution">
    <text evidence="2">The sequence shown here is derived from an EMBL/GenBank/DDBJ whole genome shotgun (WGS) entry which is preliminary data.</text>
</comment>
<feature type="domain" description="AAA+ ATPase" evidence="1">
    <location>
        <begin position="295"/>
        <end position="456"/>
    </location>
</feature>
<dbReference type="RefSeq" id="WP_154554938.1">
    <property type="nucleotide sequence ID" value="NZ_VUNA01000023.1"/>
</dbReference>
<sequence>MNIQFSLGKNIPYTAIEISDEITAEELAERYREETPWPVVAAIINHEVKPLITPIHKNDTVQLLDIRNKQAYLIFQNSLILLFICSVRQILGNVHVEVMTSLNDGLFLQVMRHGEDGEFQVVDMSEDDVARTYFYMKKMVQEDHPIEAKMFRRKEAMEILKETGLTEKYRSLQRVKVDETVRIYTLEGYSDFFYNYMVPSTGYVSKFELMKYREGLLLRHPSAQNPGVIPDYVDEYRVYNALKEERQWNHLLGVQYQADINDRIESGAYRTLIKLSEALHDKKIVEIADRISKEEKKVVLILGPSSSGKTTFAHRLIIQLMVNGMKPLYIGTDDYFVEREDTPLDADGQKNYENIDALDLPLFNRQMKDLLEGREVDMPVFNFKTGHKEFGKRKTRLARNGVIVIEGIHAFNHLLTRQLPEESKFRIYISPLTQINLDSHNRIPTTDTRVIRRIVRDNRNRAHTAAMTLHLWPKVREGENKNIFPLSNEADVFFNTVHVYEMTVLKKYAVPLLKEVRQEEEEYAEAQRLLRLFRYVDSLDDESIIAGDSILREFIGGSIYTD</sequence>
<accession>A0A6N7XMT7</accession>
<organism evidence="2 3">
    <name type="scientific">Mogibacterium kristiansenii</name>
    <dbReference type="NCBI Taxonomy" id="2606708"/>
    <lineage>
        <taxon>Bacteria</taxon>
        <taxon>Bacillati</taxon>
        <taxon>Bacillota</taxon>
        <taxon>Clostridia</taxon>
        <taxon>Peptostreptococcales</taxon>
        <taxon>Anaerovoracaceae</taxon>
        <taxon>Mogibacterium</taxon>
    </lineage>
</organism>
<dbReference type="PANTHER" id="PTHR10285">
    <property type="entry name" value="URIDINE KINASE"/>
    <property type="match status" value="1"/>
</dbReference>
<dbReference type="SUPFAM" id="SSF55186">
    <property type="entry name" value="ThrRS/AlaRS common domain"/>
    <property type="match status" value="1"/>
</dbReference>
<evidence type="ECO:0000313" key="2">
    <source>
        <dbReference type="EMBL" id="MST71375.1"/>
    </source>
</evidence>
<keyword evidence="2" id="KW-0808">Transferase</keyword>
<dbReference type="GO" id="GO:0016301">
    <property type="term" value="F:kinase activity"/>
    <property type="evidence" value="ECO:0007669"/>
    <property type="project" value="UniProtKB-KW"/>
</dbReference>
<evidence type="ECO:0000259" key="1">
    <source>
        <dbReference type="SMART" id="SM00382"/>
    </source>
</evidence>
<dbReference type="Pfam" id="PF00485">
    <property type="entry name" value="PRK"/>
    <property type="match status" value="1"/>
</dbReference>
<dbReference type="EMBL" id="VUNA01000023">
    <property type="protein sequence ID" value="MST71375.1"/>
    <property type="molecule type" value="Genomic_DNA"/>
</dbReference>
<evidence type="ECO:0000313" key="3">
    <source>
        <dbReference type="Proteomes" id="UP000469424"/>
    </source>
</evidence>
<dbReference type="SMART" id="SM00382">
    <property type="entry name" value="AAA"/>
    <property type="match status" value="1"/>
</dbReference>
<dbReference type="CDD" id="cd02028">
    <property type="entry name" value="UMPK_like"/>
    <property type="match status" value="1"/>
</dbReference>
<dbReference type="Gene3D" id="3.30.980.10">
    <property type="entry name" value="Threonyl-trna Synthetase, Chain A, domain 2"/>
    <property type="match status" value="1"/>
</dbReference>
<keyword evidence="2" id="KW-0418">Kinase</keyword>
<reference evidence="2 3" key="1">
    <citation type="submission" date="2019-08" db="EMBL/GenBank/DDBJ databases">
        <title>In-depth cultivation of the pig gut microbiome towards novel bacterial diversity and tailored functional studies.</title>
        <authorList>
            <person name="Wylensek D."/>
            <person name="Hitch T.C.A."/>
            <person name="Clavel T."/>
        </authorList>
    </citation>
    <scope>NUCLEOTIDE SEQUENCE [LARGE SCALE GENOMIC DNA]</scope>
    <source>
        <strain evidence="2 3">WCA-MUC-591-APC-4B</strain>
    </source>
</reference>
<dbReference type="AlphaFoldDB" id="A0A6N7XMT7"/>
<dbReference type="GO" id="GO:0005524">
    <property type="term" value="F:ATP binding"/>
    <property type="evidence" value="ECO:0007669"/>
    <property type="project" value="InterPro"/>
</dbReference>
<gene>
    <name evidence="2" type="ORF">FYJ65_08670</name>
</gene>
<dbReference type="InterPro" id="IPR027417">
    <property type="entry name" value="P-loop_NTPase"/>
</dbReference>
<dbReference type="InterPro" id="IPR006083">
    <property type="entry name" value="PRK/URK"/>
</dbReference>